<keyword evidence="2" id="KW-1185">Reference proteome</keyword>
<organism evidence="1 2">
    <name type="scientific">Bauhinia variegata</name>
    <name type="common">Purple orchid tree</name>
    <name type="synonym">Phanera variegata</name>
    <dbReference type="NCBI Taxonomy" id="167791"/>
    <lineage>
        <taxon>Eukaryota</taxon>
        <taxon>Viridiplantae</taxon>
        <taxon>Streptophyta</taxon>
        <taxon>Embryophyta</taxon>
        <taxon>Tracheophyta</taxon>
        <taxon>Spermatophyta</taxon>
        <taxon>Magnoliopsida</taxon>
        <taxon>eudicotyledons</taxon>
        <taxon>Gunneridae</taxon>
        <taxon>Pentapetalae</taxon>
        <taxon>rosids</taxon>
        <taxon>fabids</taxon>
        <taxon>Fabales</taxon>
        <taxon>Fabaceae</taxon>
        <taxon>Cercidoideae</taxon>
        <taxon>Cercideae</taxon>
        <taxon>Bauhiniinae</taxon>
        <taxon>Bauhinia</taxon>
    </lineage>
</organism>
<protein>
    <submittedName>
        <fullName evidence="1">Uncharacterized protein</fullName>
    </submittedName>
</protein>
<gene>
    <name evidence="1" type="ORF">L6164_022542</name>
</gene>
<proteinExistence type="predicted"/>
<evidence type="ECO:0000313" key="1">
    <source>
        <dbReference type="EMBL" id="KAI4322891.1"/>
    </source>
</evidence>
<sequence length="98" mass="11553">MCFQKNWSLTSLLPSFCVQKGLSFFAFGREFVLEILADVGIIRSRYWWLDVEHIEEGYQNMLVCVEMVFFSVYQQYDYSAAPYRVDNKSSVPSDKKKQ</sequence>
<name>A0ACB9MIE6_BAUVA</name>
<dbReference type="EMBL" id="CM039434">
    <property type="protein sequence ID" value="KAI4322891.1"/>
    <property type="molecule type" value="Genomic_DNA"/>
</dbReference>
<evidence type="ECO:0000313" key="2">
    <source>
        <dbReference type="Proteomes" id="UP000828941"/>
    </source>
</evidence>
<reference evidence="1 2" key="1">
    <citation type="journal article" date="2022" name="DNA Res.">
        <title>Chromosomal-level genome assembly of the orchid tree Bauhinia variegata (Leguminosae; Cercidoideae) supports the allotetraploid origin hypothesis of Bauhinia.</title>
        <authorList>
            <person name="Zhong Y."/>
            <person name="Chen Y."/>
            <person name="Zheng D."/>
            <person name="Pang J."/>
            <person name="Liu Y."/>
            <person name="Luo S."/>
            <person name="Meng S."/>
            <person name="Qian L."/>
            <person name="Wei D."/>
            <person name="Dai S."/>
            <person name="Zhou R."/>
        </authorList>
    </citation>
    <scope>NUCLEOTIDE SEQUENCE [LARGE SCALE GENOMIC DNA]</scope>
    <source>
        <strain evidence="1">BV-YZ2020</strain>
    </source>
</reference>
<dbReference type="Proteomes" id="UP000828941">
    <property type="component" value="Chromosome 9"/>
</dbReference>
<accession>A0ACB9MIE6</accession>
<comment type="caution">
    <text evidence="1">The sequence shown here is derived from an EMBL/GenBank/DDBJ whole genome shotgun (WGS) entry which is preliminary data.</text>
</comment>